<dbReference type="Gene3D" id="3.40.50.1010">
    <property type="entry name" value="5'-nuclease"/>
    <property type="match status" value="1"/>
</dbReference>
<proteinExistence type="predicted"/>
<dbReference type="SUPFAM" id="SSF88723">
    <property type="entry name" value="PIN domain-like"/>
    <property type="match status" value="1"/>
</dbReference>
<evidence type="ECO:0000313" key="2">
    <source>
        <dbReference type="EMBL" id="NHC34316.1"/>
    </source>
</evidence>
<dbReference type="RefSeq" id="WP_039715678.1">
    <property type="nucleotide sequence ID" value="NZ_JTJC03000001.1"/>
</dbReference>
<evidence type="ECO:0000313" key="3">
    <source>
        <dbReference type="Proteomes" id="UP000031532"/>
    </source>
</evidence>
<dbReference type="AlphaFoldDB" id="A0A9X5E322"/>
<accession>A0A9X5E322</accession>
<dbReference type="Proteomes" id="UP000031532">
    <property type="component" value="Unassembled WGS sequence"/>
</dbReference>
<dbReference type="Pfam" id="PF01850">
    <property type="entry name" value="PIN"/>
    <property type="match status" value="1"/>
</dbReference>
<dbReference type="InterPro" id="IPR002716">
    <property type="entry name" value="PIN_dom"/>
</dbReference>
<dbReference type="InterPro" id="IPR029060">
    <property type="entry name" value="PIN-like_dom_sf"/>
</dbReference>
<dbReference type="EMBL" id="JTJC03000001">
    <property type="protein sequence ID" value="NHC34316.1"/>
    <property type="molecule type" value="Genomic_DNA"/>
</dbReference>
<reference evidence="2 3" key="1">
    <citation type="journal article" date="2015" name="Genome Announc.">
        <title>Draft Genome Sequence of the Terrestrial Cyanobacterium Scytonema millei VB511283, Isolated from Eastern India.</title>
        <authorList>
            <person name="Sen D."/>
            <person name="Chandrababunaidu M.M."/>
            <person name="Singh D."/>
            <person name="Sanghi N."/>
            <person name="Ghorai A."/>
            <person name="Mishra G.P."/>
            <person name="Madduluri M."/>
            <person name="Adhikary S.P."/>
            <person name="Tripathy S."/>
        </authorList>
    </citation>
    <scope>NUCLEOTIDE SEQUENCE [LARGE SCALE GENOMIC DNA]</scope>
    <source>
        <strain evidence="2 3">VB511283</strain>
    </source>
</reference>
<sequence>MRQLVLDAGPLIAFFYAKDTEHEICRAGFEQLLTTNASLLTPIPVVFEVYKWLLQRTNPAVAQATLAVMQDTLRFIPLSQQNFDEVYLMVQALPQWQGSLEDATVILLAQHYNCPVWTLNYRDFGIFKFLEFWNPE</sequence>
<gene>
    <name evidence="2" type="ORF">QH73_0006525</name>
</gene>
<dbReference type="OrthoDB" id="461349at2"/>
<keyword evidence="3" id="KW-1185">Reference proteome</keyword>
<feature type="domain" description="PIN" evidence="1">
    <location>
        <begin position="5"/>
        <end position="121"/>
    </location>
</feature>
<evidence type="ECO:0000259" key="1">
    <source>
        <dbReference type="Pfam" id="PF01850"/>
    </source>
</evidence>
<comment type="caution">
    <text evidence="2">The sequence shown here is derived from an EMBL/GenBank/DDBJ whole genome shotgun (WGS) entry which is preliminary data.</text>
</comment>
<protein>
    <submittedName>
        <fullName evidence="2">Type II toxin-antitoxin system VapC family toxin</fullName>
    </submittedName>
</protein>
<organism evidence="2 3">
    <name type="scientific">Scytonema millei VB511283</name>
    <dbReference type="NCBI Taxonomy" id="1245923"/>
    <lineage>
        <taxon>Bacteria</taxon>
        <taxon>Bacillati</taxon>
        <taxon>Cyanobacteriota</taxon>
        <taxon>Cyanophyceae</taxon>
        <taxon>Nostocales</taxon>
        <taxon>Scytonemataceae</taxon>
        <taxon>Scytonema</taxon>
    </lineage>
</organism>
<name>A0A9X5E322_9CYAN</name>